<accession>A0A174KEE7</accession>
<dbReference type="Proteomes" id="UP000095517">
    <property type="component" value="Unassembled WGS sequence"/>
</dbReference>
<gene>
    <name evidence="1" type="ORF">ERS852397_03445</name>
</gene>
<protein>
    <submittedName>
        <fullName evidence="1">Uncharacterized protein</fullName>
    </submittedName>
</protein>
<sequence length="280" mass="32858">MEKLKEDCIITDERLEYMKAIAELYVPNLEAEIYKNICTTTALPIFIKRYNQNKLKEYGKFTYEKYVANKEIQDTLKGLRIDIDKFWFLLLFIFDYTCGTCIDGMKGYGAGIEQLKEAVKAIVENHERTTPYGITFKSPIKITVEIGDKDKRTIVIDSPDAIAHTAASIINSINEIEDHPWMQNQRMTFIPTEEKQTIHIWMFYKMFQDFFNLPPYKKQFNRRRKKGEQGLSLSKIFLVSKLIYFTRLSTNTKFDESDENLRGYISLHKGRIINSVNSIY</sequence>
<evidence type="ECO:0000313" key="2">
    <source>
        <dbReference type="Proteomes" id="UP000095517"/>
    </source>
</evidence>
<reference evidence="1 2" key="1">
    <citation type="submission" date="2015-09" db="EMBL/GenBank/DDBJ databases">
        <authorList>
            <consortium name="Pathogen Informatics"/>
        </authorList>
    </citation>
    <scope>NUCLEOTIDE SEQUENCE [LARGE SCALE GENOMIC DNA]</scope>
    <source>
        <strain evidence="1 2">2789STDY5608840</strain>
    </source>
</reference>
<dbReference type="STRING" id="338188.ERS852397_03445"/>
<dbReference type="EMBL" id="CYZH01000028">
    <property type="protein sequence ID" value="CUP07609.1"/>
    <property type="molecule type" value="Genomic_DNA"/>
</dbReference>
<organism evidence="1 2">
    <name type="scientific">Bacteroides finegoldii</name>
    <dbReference type="NCBI Taxonomy" id="338188"/>
    <lineage>
        <taxon>Bacteria</taxon>
        <taxon>Pseudomonadati</taxon>
        <taxon>Bacteroidota</taxon>
        <taxon>Bacteroidia</taxon>
        <taxon>Bacteroidales</taxon>
        <taxon>Bacteroidaceae</taxon>
        <taxon>Bacteroides</taxon>
    </lineage>
</organism>
<evidence type="ECO:0000313" key="1">
    <source>
        <dbReference type="EMBL" id="CUP07609.1"/>
    </source>
</evidence>
<dbReference type="AlphaFoldDB" id="A0A174KEE7"/>
<dbReference type="RefSeq" id="WP_055279761.1">
    <property type="nucleotide sequence ID" value="NZ_CABIXA010000028.1"/>
</dbReference>
<name>A0A174KEE7_9BACE</name>
<proteinExistence type="predicted"/>